<dbReference type="InterPro" id="IPR025597">
    <property type="entry name" value="DUF4345"/>
</dbReference>
<dbReference type="Pfam" id="PF14248">
    <property type="entry name" value="DUF4345"/>
    <property type="match status" value="1"/>
</dbReference>
<gene>
    <name evidence="2" type="ORF">MESINF_1564</name>
</gene>
<feature type="transmembrane region" description="Helical" evidence="1">
    <location>
        <begin position="96"/>
        <end position="113"/>
    </location>
</feature>
<sequence length="115" mass="12464">MLTIVKFIISTLTAITGLYIIIRPQSYARLAGFSAAGERGRVEIRAIMGGVFLGLGLAPVILFNHPIALTFVGVVYIFVALTRLISLFLDRSFESFGIVFLLVEAGFGLIMVIPS</sequence>
<evidence type="ECO:0000256" key="1">
    <source>
        <dbReference type="SAM" id="Phobius"/>
    </source>
</evidence>
<evidence type="ECO:0008006" key="4">
    <source>
        <dbReference type="Google" id="ProtNLM"/>
    </source>
</evidence>
<proteinExistence type="predicted"/>
<dbReference type="AlphaFoldDB" id="A0A7Z7PP54"/>
<dbReference type="KEGG" id="minf:MESINF_1564"/>
<dbReference type="Proteomes" id="UP000250796">
    <property type="component" value="Chromosome MESINF"/>
</dbReference>
<dbReference type="RefSeq" id="WP_231936662.1">
    <property type="nucleotide sequence ID" value="NZ_LS974202.1"/>
</dbReference>
<reference evidence="2 3" key="1">
    <citation type="submission" date="2017-01" db="EMBL/GenBank/DDBJ databases">
        <authorList>
            <person name="Erauso G."/>
        </authorList>
    </citation>
    <scope>NUCLEOTIDE SEQUENCE [LARGE SCALE GENOMIC DNA]</scope>
    <source>
        <strain evidence="2">MESINF1</strain>
    </source>
</reference>
<dbReference type="EMBL" id="LS974202">
    <property type="protein sequence ID" value="SSC13008.1"/>
    <property type="molecule type" value="Genomic_DNA"/>
</dbReference>
<organism evidence="2 3">
    <name type="scientific">Mesotoga infera</name>
    <dbReference type="NCBI Taxonomy" id="1236046"/>
    <lineage>
        <taxon>Bacteria</taxon>
        <taxon>Thermotogati</taxon>
        <taxon>Thermotogota</taxon>
        <taxon>Thermotogae</taxon>
        <taxon>Kosmotogales</taxon>
        <taxon>Kosmotogaceae</taxon>
        <taxon>Mesotoga</taxon>
    </lineage>
</organism>
<keyword evidence="3" id="KW-1185">Reference proteome</keyword>
<keyword evidence="1" id="KW-1133">Transmembrane helix</keyword>
<feature type="transmembrane region" description="Helical" evidence="1">
    <location>
        <begin position="42"/>
        <end position="61"/>
    </location>
</feature>
<name>A0A7Z7PP54_9BACT</name>
<keyword evidence="1" id="KW-0472">Membrane</keyword>
<feature type="transmembrane region" description="Helical" evidence="1">
    <location>
        <begin position="6"/>
        <end position="22"/>
    </location>
</feature>
<protein>
    <recommendedName>
        <fullName evidence="4">DUF4345 domain-containing protein</fullName>
    </recommendedName>
</protein>
<accession>A0A7Z7PP54</accession>
<feature type="transmembrane region" description="Helical" evidence="1">
    <location>
        <begin position="67"/>
        <end position="89"/>
    </location>
</feature>
<evidence type="ECO:0000313" key="3">
    <source>
        <dbReference type="Proteomes" id="UP000250796"/>
    </source>
</evidence>
<evidence type="ECO:0000313" key="2">
    <source>
        <dbReference type="EMBL" id="SSC13008.1"/>
    </source>
</evidence>
<keyword evidence="1" id="KW-0812">Transmembrane</keyword>